<feature type="domain" description="Glycosyltransferase 2-like" evidence="4">
    <location>
        <begin position="3"/>
        <end position="163"/>
    </location>
</feature>
<keyword evidence="5" id="KW-0808">Transferase</keyword>
<dbReference type="AlphaFoldDB" id="A0A2K3YEZ2"/>
<dbReference type="EMBL" id="PPRF01000155">
    <property type="protein sequence ID" value="PNZ24145.1"/>
    <property type="molecule type" value="Genomic_DNA"/>
</dbReference>
<protein>
    <recommendedName>
        <fullName evidence="2">Putative glycosyltransferase TagX</fullName>
    </recommendedName>
    <alternativeName>
        <fullName evidence="3">Teichoic acid biosynthesis protein X</fullName>
    </alternativeName>
</protein>
<dbReference type="Pfam" id="PF00535">
    <property type="entry name" value="Glycos_transf_2"/>
    <property type="match status" value="1"/>
</dbReference>
<evidence type="ECO:0000256" key="3">
    <source>
        <dbReference type="ARBA" id="ARBA00041596"/>
    </source>
</evidence>
<gene>
    <name evidence="5" type="ORF">CD122_11585</name>
</gene>
<evidence type="ECO:0000256" key="1">
    <source>
        <dbReference type="ARBA" id="ARBA00022944"/>
    </source>
</evidence>
<keyword evidence="1" id="KW-0777">Teichoic acid biosynthesis</keyword>
<feature type="non-terminal residue" evidence="5">
    <location>
        <position position="279"/>
    </location>
</feature>
<sequence>MFSIVISTYNGSKYILNTIENIRQSLKNFDYEMIIVNDGSIDDTSKRLEIYKENKRIKIFNQRNKGISASRNRGIRHISKQSNYVVFIDDSDKVEENFFEKINEFFTIFHDIDVVATPLIRTVNGANRHHSLNYRFHSGKQIVNILDDYKYIQFHIGGMAFRSDLLKNPNYRFDEGISFWEDAKFINSILLDKKTYGLIPETAYFYNSDNPHSLSKIAWNLEERYLPLIEKNYMYLIDKSHEIYGKTIKYIQFLVGTHYSEYLKEHNQDKIIDSPYFDS</sequence>
<dbReference type="Gene3D" id="3.90.550.10">
    <property type="entry name" value="Spore Coat Polysaccharide Biosynthesis Protein SpsA, Chain A"/>
    <property type="match status" value="1"/>
</dbReference>
<reference evidence="5 6" key="1">
    <citation type="submission" date="2017-08" db="EMBL/GenBank/DDBJ databases">
        <title>Draft genome sequences of 64 type strains of genus Staph aureus.</title>
        <authorList>
            <person name="Cole K."/>
            <person name="Golubchik T."/>
            <person name="Russell J."/>
            <person name="Foster D."/>
            <person name="Llewelyn M."/>
            <person name="Wilson D."/>
            <person name="Crook D."/>
            <person name="Paul J."/>
        </authorList>
    </citation>
    <scope>NUCLEOTIDE SEQUENCE [LARGE SCALE GENOMIC DNA]</scope>
    <source>
        <strain evidence="5 6">DSM 21968</strain>
    </source>
</reference>
<dbReference type="InterPro" id="IPR001173">
    <property type="entry name" value="Glyco_trans_2-like"/>
</dbReference>
<dbReference type="InterPro" id="IPR029044">
    <property type="entry name" value="Nucleotide-diphossugar_trans"/>
</dbReference>
<keyword evidence="6" id="KW-1185">Reference proteome</keyword>
<dbReference type="GO" id="GO:0019350">
    <property type="term" value="P:teichoic acid biosynthetic process"/>
    <property type="evidence" value="ECO:0007669"/>
    <property type="project" value="UniProtKB-KW"/>
</dbReference>
<dbReference type="SUPFAM" id="SSF53448">
    <property type="entry name" value="Nucleotide-diphospho-sugar transferases"/>
    <property type="match status" value="1"/>
</dbReference>
<evidence type="ECO:0000256" key="2">
    <source>
        <dbReference type="ARBA" id="ARBA00040220"/>
    </source>
</evidence>
<dbReference type="GO" id="GO:0016740">
    <property type="term" value="F:transferase activity"/>
    <property type="evidence" value="ECO:0007669"/>
    <property type="project" value="UniProtKB-KW"/>
</dbReference>
<comment type="caution">
    <text evidence="5">The sequence shown here is derived from an EMBL/GenBank/DDBJ whole genome shotgun (WGS) entry which is preliminary data.</text>
</comment>
<dbReference type="CDD" id="cd00761">
    <property type="entry name" value="Glyco_tranf_GTA_type"/>
    <property type="match status" value="1"/>
</dbReference>
<evidence type="ECO:0000313" key="5">
    <source>
        <dbReference type="EMBL" id="PNZ24145.1"/>
    </source>
</evidence>
<dbReference type="RefSeq" id="WP_169926524.1">
    <property type="nucleotide sequence ID" value="NZ_PPRF01000155.1"/>
</dbReference>
<dbReference type="PANTHER" id="PTHR43685:SF2">
    <property type="entry name" value="GLYCOSYLTRANSFERASE 2-LIKE DOMAIN-CONTAINING PROTEIN"/>
    <property type="match status" value="1"/>
</dbReference>
<evidence type="ECO:0000259" key="4">
    <source>
        <dbReference type="Pfam" id="PF00535"/>
    </source>
</evidence>
<dbReference type="Proteomes" id="UP000242752">
    <property type="component" value="Unassembled WGS sequence"/>
</dbReference>
<dbReference type="PANTHER" id="PTHR43685">
    <property type="entry name" value="GLYCOSYLTRANSFERASE"/>
    <property type="match status" value="1"/>
</dbReference>
<proteinExistence type="predicted"/>
<evidence type="ECO:0000313" key="6">
    <source>
        <dbReference type="Proteomes" id="UP000242752"/>
    </source>
</evidence>
<name>A0A2K3YEZ2_9STAP</name>
<accession>A0A2K3YEZ2</accession>
<dbReference type="InterPro" id="IPR050834">
    <property type="entry name" value="Glycosyltransf_2"/>
</dbReference>
<organism evidence="5 6">
    <name type="scientific">Staphylococcus rostri</name>
    <dbReference type="NCBI Taxonomy" id="522262"/>
    <lineage>
        <taxon>Bacteria</taxon>
        <taxon>Bacillati</taxon>
        <taxon>Bacillota</taxon>
        <taxon>Bacilli</taxon>
        <taxon>Bacillales</taxon>
        <taxon>Staphylococcaceae</taxon>
        <taxon>Staphylococcus</taxon>
    </lineage>
</organism>